<comment type="caution">
    <text evidence="1">The sequence shown here is derived from an EMBL/GenBank/DDBJ whole genome shotgun (WGS) entry which is preliminary data.</text>
</comment>
<gene>
    <name evidence="1" type="ORF">OEG84_04730</name>
</gene>
<protein>
    <submittedName>
        <fullName evidence="1">Uncharacterized protein</fullName>
    </submittedName>
</protein>
<organism evidence="1 2">
    <name type="scientific">Hoeflea algicola</name>
    <dbReference type="NCBI Taxonomy" id="2983763"/>
    <lineage>
        <taxon>Bacteria</taxon>
        <taxon>Pseudomonadati</taxon>
        <taxon>Pseudomonadota</taxon>
        <taxon>Alphaproteobacteria</taxon>
        <taxon>Hyphomicrobiales</taxon>
        <taxon>Rhizobiaceae</taxon>
        <taxon>Hoeflea</taxon>
    </lineage>
</organism>
<keyword evidence="2" id="KW-1185">Reference proteome</keyword>
<name>A0ABT3Z5J0_9HYPH</name>
<sequence length="92" mass="10654">MTRELVMEDLEFIRYCEVHCETQRAGYVLMGKCEYSKIAKDYFIQEIATQVLDLNNALDPTSAKVLNVLEIAANSYRYSIGPYTRIEFCDLD</sequence>
<evidence type="ECO:0000313" key="1">
    <source>
        <dbReference type="EMBL" id="MCY0147041.1"/>
    </source>
</evidence>
<dbReference type="RefSeq" id="WP_267652662.1">
    <property type="nucleotide sequence ID" value="NZ_JAOVZR010000001.1"/>
</dbReference>
<evidence type="ECO:0000313" key="2">
    <source>
        <dbReference type="Proteomes" id="UP001073227"/>
    </source>
</evidence>
<reference evidence="1" key="1">
    <citation type="submission" date="2022-10" db="EMBL/GenBank/DDBJ databases">
        <title>Hoeflea sp. G2-23, isolated from marine algae.</title>
        <authorList>
            <person name="Kristyanto S."/>
            <person name="Kim J.M."/>
            <person name="Jeon C.O."/>
        </authorList>
    </citation>
    <scope>NUCLEOTIDE SEQUENCE</scope>
    <source>
        <strain evidence="1">G2-23</strain>
    </source>
</reference>
<proteinExistence type="predicted"/>
<dbReference type="EMBL" id="JAOVZR010000001">
    <property type="protein sequence ID" value="MCY0147041.1"/>
    <property type="molecule type" value="Genomic_DNA"/>
</dbReference>
<accession>A0ABT3Z5J0</accession>
<dbReference type="Proteomes" id="UP001073227">
    <property type="component" value="Unassembled WGS sequence"/>
</dbReference>